<protein>
    <submittedName>
        <fullName evidence="1">Uncharacterized protein</fullName>
    </submittedName>
</protein>
<reference evidence="1" key="1">
    <citation type="journal article" date="2014" name="Front. Microbiol.">
        <title>High frequency of phylogenetically diverse reductive dehalogenase-homologous genes in deep subseafloor sedimentary metagenomes.</title>
        <authorList>
            <person name="Kawai M."/>
            <person name="Futagami T."/>
            <person name="Toyoda A."/>
            <person name="Takaki Y."/>
            <person name="Nishi S."/>
            <person name="Hori S."/>
            <person name="Arai W."/>
            <person name="Tsubouchi T."/>
            <person name="Morono Y."/>
            <person name="Uchiyama I."/>
            <person name="Ito T."/>
            <person name="Fujiyama A."/>
            <person name="Inagaki F."/>
            <person name="Takami H."/>
        </authorList>
    </citation>
    <scope>NUCLEOTIDE SEQUENCE</scope>
    <source>
        <strain evidence="1">Expedition CK06-06</strain>
    </source>
</reference>
<name>X1D287_9ZZZZ</name>
<feature type="non-terminal residue" evidence="1">
    <location>
        <position position="1"/>
    </location>
</feature>
<proteinExistence type="predicted"/>
<dbReference type="EMBL" id="BART01021352">
    <property type="protein sequence ID" value="GAG99227.1"/>
    <property type="molecule type" value="Genomic_DNA"/>
</dbReference>
<dbReference type="AlphaFoldDB" id="X1D287"/>
<accession>X1D287</accession>
<comment type="caution">
    <text evidence="1">The sequence shown here is derived from an EMBL/GenBank/DDBJ whole genome shotgun (WGS) entry which is preliminary data.</text>
</comment>
<sequence>YFSRWVLPGGKADIKAKILDEARNRDGPPDEQGNPQVVSPPVILGWEEKKLEALEED</sequence>
<evidence type="ECO:0000313" key="1">
    <source>
        <dbReference type="EMBL" id="GAG99227.1"/>
    </source>
</evidence>
<organism evidence="1">
    <name type="scientific">marine sediment metagenome</name>
    <dbReference type="NCBI Taxonomy" id="412755"/>
    <lineage>
        <taxon>unclassified sequences</taxon>
        <taxon>metagenomes</taxon>
        <taxon>ecological metagenomes</taxon>
    </lineage>
</organism>
<gene>
    <name evidence="1" type="ORF">S01H4_39423</name>
</gene>